<dbReference type="KEGG" id="lacs:H4075_05290"/>
<dbReference type="Proteomes" id="UP000515344">
    <property type="component" value="Chromosome"/>
</dbReference>
<evidence type="ECO:0000313" key="2">
    <source>
        <dbReference type="Proteomes" id="UP000515344"/>
    </source>
</evidence>
<evidence type="ECO:0008006" key="3">
    <source>
        <dbReference type="Google" id="ProtNLM"/>
    </source>
</evidence>
<dbReference type="RefSeq" id="WP_182804829.1">
    <property type="nucleotide sequence ID" value="NZ_CP060007.1"/>
</dbReference>
<dbReference type="Gene3D" id="2.40.128.110">
    <property type="entry name" value="Lipid/polyisoprenoid-binding, YceI-like"/>
    <property type="match status" value="1"/>
</dbReference>
<protein>
    <recommendedName>
        <fullName evidence="3">YceI family protein</fullName>
    </recommendedName>
</protein>
<dbReference type="EMBL" id="CP060007">
    <property type="protein sequence ID" value="QNA45616.1"/>
    <property type="molecule type" value="Genomic_DNA"/>
</dbReference>
<gene>
    <name evidence="1" type="ORF">H4075_05290</name>
</gene>
<keyword evidence="2" id="KW-1185">Reference proteome</keyword>
<name>A0A7G5XJG3_9BACT</name>
<dbReference type="InterPro" id="IPR036761">
    <property type="entry name" value="TTHA0802/YceI-like_sf"/>
</dbReference>
<dbReference type="AlphaFoldDB" id="A0A7G5XJG3"/>
<sequence length="200" mass="23115">MLRLLFILSLFMLSADKLTPIRLAYHIDEKSQLYLLGSTNVNTFKCDCKDKFQPAILEGEINPSTRLIQFKNAKLRIKTKLLSCRNNVMNRDMHKALKAEEFPFITVDLLNAQPLHNEKEMQPGKVYSYNVNTVMHIAGISKPQLMQVKFLRTKDNLYKLTASKDILMSDYDIHPRTPFNIIKIDDIITIHFEMLVTAGK</sequence>
<reference evidence="2" key="1">
    <citation type="submission" date="2020-08" db="EMBL/GenBank/DDBJ databases">
        <title>Lacibacter sp. S13-6-6 genome sequencing.</title>
        <authorList>
            <person name="Jin L."/>
        </authorList>
    </citation>
    <scope>NUCLEOTIDE SEQUENCE [LARGE SCALE GENOMIC DNA]</scope>
    <source>
        <strain evidence="2">S13-6-6</strain>
    </source>
</reference>
<organism evidence="1 2">
    <name type="scientific">Lacibacter sediminis</name>
    <dbReference type="NCBI Taxonomy" id="2760713"/>
    <lineage>
        <taxon>Bacteria</taxon>
        <taxon>Pseudomonadati</taxon>
        <taxon>Bacteroidota</taxon>
        <taxon>Chitinophagia</taxon>
        <taxon>Chitinophagales</taxon>
        <taxon>Chitinophagaceae</taxon>
        <taxon>Lacibacter</taxon>
    </lineage>
</organism>
<evidence type="ECO:0000313" key="1">
    <source>
        <dbReference type="EMBL" id="QNA45616.1"/>
    </source>
</evidence>
<dbReference type="SUPFAM" id="SSF101874">
    <property type="entry name" value="YceI-like"/>
    <property type="match status" value="1"/>
</dbReference>
<proteinExistence type="predicted"/>
<accession>A0A7G5XJG3</accession>